<keyword evidence="2" id="KW-1185">Reference proteome</keyword>
<accession>A0ABU1GCD6</accession>
<gene>
    <name evidence="1" type="ORF">QC815_09475</name>
</gene>
<reference evidence="1 2" key="1">
    <citation type="submission" date="2023-04" db="EMBL/GenBank/DDBJ databases">
        <title>A long-awaited taxogenomic arrangement of the family Halomonadaceae.</title>
        <authorList>
            <person name="De La Haba R."/>
            <person name="Chuvochina M."/>
            <person name="Wittouck S."/>
            <person name="Arahal D.R."/>
            <person name="Sanchez-Porro C."/>
            <person name="Hugenholtz P."/>
            <person name="Ventosa A."/>
        </authorList>
    </citation>
    <scope>NUCLEOTIDE SEQUENCE [LARGE SCALE GENOMIC DNA]</scope>
    <source>
        <strain evidence="1 2">DSM 18042</strain>
    </source>
</reference>
<name>A0ABU1GCD6_9GAMM</name>
<dbReference type="RefSeq" id="WP_230447724.1">
    <property type="nucleotide sequence ID" value="NZ_JARWAI010000006.1"/>
</dbReference>
<comment type="caution">
    <text evidence="1">The sequence shown here is derived from an EMBL/GenBank/DDBJ whole genome shotgun (WGS) entry which is preliminary data.</text>
</comment>
<proteinExistence type="predicted"/>
<sequence>MTTTPRKPLSNDEVAFLVQLANGNALFLQRRREQARAHRPPPSPGQ</sequence>
<evidence type="ECO:0000313" key="2">
    <source>
        <dbReference type="Proteomes" id="UP001269267"/>
    </source>
</evidence>
<organism evidence="1 2">
    <name type="scientific">Vreelandella gomseomensis</name>
    <dbReference type="NCBI Taxonomy" id="370766"/>
    <lineage>
        <taxon>Bacteria</taxon>
        <taxon>Pseudomonadati</taxon>
        <taxon>Pseudomonadota</taxon>
        <taxon>Gammaproteobacteria</taxon>
        <taxon>Oceanospirillales</taxon>
        <taxon>Halomonadaceae</taxon>
        <taxon>Vreelandella</taxon>
    </lineage>
</organism>
<evidence type="ECO:0000313" key="1">
    <source>
        <dbReference type="EMBL" id="MDR5875151.1"/>
    </source>
</evidence>
<dbReference type="EMBL" id="JARWAI010000006">
    <property type="protein sequence ID" value="MDR5875151.1"/>
    <property type="molecule type" value="Genomic_DNA"/>
</dbReference>
<dbReference type="Proteomes" id="UP001269267">
    <property type="component" value="Unassembled WGS sequence"/>
</dbReference>
<protein>
    <submittedName>
        <fullName evidence="1">Uncharacterized protein</fullName>
    </submittedName>
</protein>